<dbReference type="KEGG" id="dfl:DFE_0837"/>
<keyword evidence="3" id="KW-1185">Reference proteome</keyword>
<organism evidence="2 3">
    <name type="scientific">Desulfovibrio ferrophilus</name>
    <dbReference type="NCBI Taxonomy" id="241368"/>
    <lineage>
        <taxon>Bacteria</taxon>
        <taxon>Pseudomonadati</taxon>
        <taxon>Thermodesulfobacteriota</taxon>
        <taxon>Desulfovibrionia</taxon>
        <taxon>Desulfovibrionales</taxon>
        <taxon>Desulfovibrionaceae</taxon>
        <taxon>Desulfovibrio</taxon>
    </lineage>
</organism>
<evidence type="ECO:0000313" key="3">
    <source>
        <dbReference type="Proteomes" id="UP000269883"/>
    </source>
</evidence>
<sequence length="250" mass="27656">MKFLDKYNRNARYYPVLLALLPLGIVVASFFPDSFSGSKILSGLLTSGGLTLFLAHLGRDRGKKIEPLLYEKWGGKPTTLTLNPNTTTLNKAALKRIHANLGQLLGHPLPSEEEAASSPTEANAQYDSTTAYLREQTRNTKSFPLVYEELINYGFRRNTLGLKPLGILTSSLGALAIILHDLPPTKAEINLAWATSLPAISFFSFSLCLLLLISWIFIIREPWVKTVAYAYAERLISSAETIKQTKIGDN</sequence>
<feature type="transmembrane region" description="Helical" evidence="1">
    <location>
        <begin position="160"/>
        <end position="179"/>
    </location>
</feature>
<dbReference type="OrthoDB" id="2083198at2"/>
<feature type="transmembrane region" description="Helical" evidence="1">
    <location>
        <begin position="199"/>
        <end position="219"/>
    </location>
</feature>
<name>A0A2Z6AWJ9_9BACT</name>
<dbReference type="AlphaFoldDB" id="A0A2Z6AWJ9"/>
<proteinExistence type="predicted"/>
<feature type="transmembrane region" description="Helical" evidence="1">
    <location>
        <begin position="12"/>
        <end position="31"/>
    </location>
</feature>
<evidence type="ECO:0000256" key="1">
    <source>
        <dbReference type="SAM" id="Phobius"/>
    </source>
</evidence>
<reference evidence="2 3" key="1">
    <citation type="journal article" date="2018" name="Sci. Adv.">
        <title>Multi-heme cytochromes provide a pathway for survival in energy-limited environments.</title>
        <authorList>
            <person name="Deng X."/>
            <person name="Dohmae N."/>
            <person name="Nealson K.H."/>
            <person name="Hashimoto K."/>
            <person name="Okamoto A."/>
        </authorList>
    </citation>
    <scope>NUCLEOTIDE SEQUENCE [LARGE SCALE GENOMIC DNA]</scope>
    <source>
        <strain evidence="2 3">IS5</strain>
    </source>
</reference>
<dbReference type="Proteomes" id="UP000269883">
    <property type="component" value="Chromosome"/>
</dbReference>
<gene>
    <name evidence="2" type="ORF">DFE_0837</name>
</gene>
<feature type="transmembrane region" description="Helical" evidence="1">
    <location>
        <begin position="37"/>
        <end position="55"/>
    </location>
</feature>
<keyword evidence="1" id="KW-1133">Transmembrane helix</keyword>
<accession>A0A2Z6AWJ9</accession>
<dbReference type="EMBL" id="AP017378">
    <property type="protein sequence ID" value="BBD07563.1"/>
    <property type="molecule type" value="Genomic_DNA"/>
</dbReference>
<protein>
    <submittedName>
        <fullName evidence="2">Uncharacterized protein</fullName>
    </submittedName>
</protein>
<keyword evidence="1" id="KW-0812">Transmembrane</keyword>
<evidence type="ECO:0000313" key="2">
    <source>
        <dbReference type="EMBL" id="BBD07563.1"/>
    </source>
</evidence>
<dbReference type="RefSeq" id="WP_126376925.1">
    <property type="nucleotide sequence ID" value="NZ_AP017378.1"/>
</dbReference>
<keyword evidence="1" id="KW-0472">Membrane</keyword>